<dbReference type="EMBL" id="JANBPY010000182">
    <property type="protein sequence ID" value="KAJ1968453.1"/>
    <property type="molecule type" value="Genomic_DNA"/>
</dbReference>
<sequence>MHQCVHALQEHYHAARDPLTRAALADTYAASQEVGDMLEAESQLLEATLGELAASNPTPEHKETIRAIWKCEPYIIPETLERHLHRIRAMVQTFQTLQR</sequence>
<protein>
    <submittedName>
        <fullName evidence="1">Uncharacterized protein</fullName>
    </submittedName>
</protein>
<reference evidence="1" key="1">
    <citation type="submission" date="2022-07" db="EMBL/GenBank/DDBJ databases">
        <title>Phylogenomic reconstructions and comparative analyses of Kickxellomycotina fungi.</title>
        <authorList>
            <person name="Reynolds N.K."/>
            <person name="Stajich J.E."/>
            <person name="Barry K."/>
            <person name="Grigoriev I.V."/>
            <person name="Crous P."/>
            <person name="Smith M.E."/>
        </authorList>
    </citation>
    <scope>NUCLEOTIDE SEQUENCE</scope>
    <source>
        <strain evidence="1">RSA 1196</strain>
    </source>
</reference>
<proteinExistence type="predicted"/>
<evidence type="ECO:0000313" key="2">
    <source>
        <dbReference type="Proteomes" id="UP001150925"/>
    </source>
</evidence>
<accession>A0A9W8AYV3</accession>
<dbReference type="OrthoDB" id="5626359at2759"/>
<keyword evidence="2" id="KW-1185">Reference proteome</keyword>
<dbReference type="AlphaFoldDB" id="A0A9W8AYV3"/>
<evidence type="ECO:0000313" key="1">
    <source>
        <dbReference type="EMBL" id="KAJ1968453.1"/>
    </source>
</evidence>
<comment type="caution">
    <text evidence="1">The sequence shown here is derived from an EMBL/GenBank/DDBJ whole genome shotgun (WGS) entry which is preliminary data.</text>
</comment>
<name>A0A9W8AYV3_9FUNG</name>
<organism evidence="1 2">
    <name type="scientific">Dispira parvispora</name>
    <dbReference type="NCBI Taxonomy" id="1520584"/>
    <lineage>
        <taxon>Eukaryota</taxon>
        <taxon>Fungi</taxon>
        <taxon>Fungi incertae sedis</taxon>
        <taxon>Zoopagomycota</taxon>
        <taxon>Kickxellomycotina</taxon>
        <taxon>Dimargaritomycetes</taxon>
        <taxon>Dimargaritales</taxon>
        <taxon>Dimargaritaceae</taxon>
        <taxon>Dispira</taxon>
    </lineage>
</organism>
<gene>
    <name evidence="1" type="ORF">IWQ62_001241</name>
</gene>
<dbReference type="Proteomes" id="UP001150925">
    <property type="component" value="Unassembled WGS sequence"/>
</dbReference>